<evidence type="ECO:0000313" key="1">
    <source>
        <dbReference type="EMBL" id="KTW00506.1"/>
    </source>
</evidence>
<accession>A0A147IXE7</accession>
<name>A0A147IXE7_9SPHN</name>
<gene>
    <name evidence="1" type="ORF">SB4_06920</name>
</gene>
<reference evidence="1 2" key="1">
    <citation type="journal article" date="2016" name="Front. Microbiol.">
        <title>Genomic Resource of Rice Seed Associated Bacteria.</title>
        <authorList>
            <person name="Midha S."/>
            <person name="Bansal K."/>
            <person name="Sharma S."/>
            <person name="Kumar N."/>
            <person name="Patil P.P."/>
            <person name="Chaudhry V."/>
            <person name="Patil P.B."/>
        </authorList>
    </citation>
    <scope>NUCLEOTIDE SEQUENCE [LARGE SCALE GENOMIC DNA]</scope>
    <source>
        <strain evidence="1 2">SB4</strain>
    </source>
</reference>
<dbReference type="Proteomes" id="UP000074072">
    <property type="component" value="Unassembled WGS sequence"/>
</dbReference>
<protein>
    <recommendedName>
        <fullName evidence="3">CopG family transcriptional regulator</fullName>
    </recommendedName>
</protein>
<evidence type="ECO:0008006" key="3">
    <source>
        <dbReference type="Google" id="ProtNLM"/>
    </source>
</evidence>
<organism evidence="1 2">
    <name type="scientific">Sphingomonas sanguinis</name>
    <dbReference type="NCBI Taxonomy" id="33051"/>
    <lineage>
        <taxon>Bacteria</taxon>
        <taxon>Pseudomonadati</taxon>
        <taxon>Pseudomonadota</taxon>
        <taxon>Alphaproteobacteria</taxon>
        <taxon>Sphingomonadales</taxon>
        <taxon>Sphingomonadaceae</taxon>
        <taxon>Sphingomonas</taxon>
    </lineage>
</organism>
<dbReference type="OrthoDB" id="7595056at2"/>
<dbReference type="AlphaFoldDB" id="A0A147IXE7"/>
<evidence type="ECO:0000313" key="2">
    <source>
        <dbReference type="Proteomes" id="UP000074072"/>
    </source>
</evidence>
<dbReference type="Pfam" id="PF21983">
    <property type="entry name" value="NikA-like"/>
    <property type="match status" value="1"/>
</dbReference>
<dbReference type="EMBL" id="LDTE01000036">
    <property type="protein sequence ID" value="KTW00506.1"/>
    <property type="molecule type" value="Genomic_DNA"/>
</dbReference>
<proteinExistence type="predicted"/>
<comment type="caution">
    <text evidence="1">The sequence shown here is derived from an EMBL/GenBank/DDBJ whole genome shotgun (WGS) entry which is preliminary data.</text>
</comment>
<sequence>MGSDTKTGRGTRPRGTRIDVWVTEGELAELADRADQAGMSRSAYLRTAGLNHKIRSVYDLRAVGDMGKVNGDLGRIAGLLKLWLADHRGFGAKPAEVEKMMLDFRALQAELSAIMGRALRDR</sequence>
<dbReference type="InterPro" id="IPR053842">
    <property type="entry name" value="NikA-like"/>
</dbReference>
<dbReference type="PATRIC" id="fig|33051.4.peg.2060"/>